<sequence length="678" mass="69917">MEGKRMELLTQVMYLGIAVGILSLLAAFYYAKKVEHYQINIPKVQEITAAIREGAMAFLTAEYKILVVFVIVVAIALGIFISVPTAGAFVLGAITSAIAGNAGMRIATKANGRTAIAAKEGGLAKALNVAFSGGAVMGLTVVGLGMFMLSLILLVSRTVGISVNDVTGFGMGASSIALFARVGGGIYTKAADVGADLVGKVEAGIPEDDPRNPATIADNVGDNVGDVAGMGADLFESYVGSIIATITLAYLLPVDDKTPYVAAPLLISAFGIISSIIATLTVKTDDGSKVHAKLEMGTRIAGILTIIASFGIIKYLGLDMGIFYAIVAGLVAGLVIAYFTGVYTDTGRRAVNRVSDAAGTGAATAIIEGLAIGMESTVAPLIVIAIAIIVSFKTGGLYGISIAAVGMLATTGMVVAVDAYGPVADNAGGIAEMSELPAEVRETTDKLDAVGNSTAAVGKGFAIGSAALTALSLFAAYKEAVDKLTSEPLIIDVTDPEVISGLFIGGMLTFLFSALTMTAVGKAAIEMVEEVRRQFREFPGIMDRTQKPDYKRCVEISTHSSLKQMILPGVLAIIVPVIIGLWSVKALGGLLAGALVTGVLMAIMMANAGGAWDNGKKQIEAGYKGDKKGSDRHKAAVVGDTVGDPFKDTSGPSLNILIKLMSIVSLVLVPLFANIMNR</sequence>
<dbReference type="GO" id="GO:0030955">
    <property type="term" value="F:potassium ion binding"/>
    <property type="evidence" value="ECO:0007669"/>
    <property type="project" value="UniProtKB-UniRule"/>
</dbReference>
<keyword evidence="3 9" id="KW-0812">Transmembrane</keyword>
<dbReference type="PATRIC" id="fig|997347.4.peg.77"/>
<evidence type="ECO:0000256" key="7">
    <source>
        <dbReference type="ARBA" id="ARBA00023065"/>
    </source>
</evidence>
<feature type="transmembrane region" description="Helical" evidence="9">
    <location>
        <begin position="396"/>
        <end position="417"/>
    </location>
</feature>
<keyword evidence="11" id="KW-1185">Reference proteome</keyword>
<feature type="transmembrane region" description="Helical" evidence="9">
    <location>
        <begin position="260"/>
        <end position="282"/>
    </location>
</feature>
<comment type="subunit">
    <text evidence="9">Homodimer.</text>
</comment>
<evidence type="ECO:0000256" key="1">
    <source>
        <dbReference type="ARBA" id="ARBA00004127"/>
    </source>
</evidence>
<dbReference type="EMBL" id="AFQD01000012">
    <property type="protein sequence ID" value="EGQ80873.1"/>
    <property type="molecule type" value="Genomic_DNA"/>
</dbReference>
<dbReference type="GO" id="GO:0012505">
    <property type="term" value="C:endomembrane system"/>
    <property type="evidence" value="ECO:0007669"/>
    <property type="project" value="UniProtKB-SubCell"/>
</dbReference>
<evidence type="ECO:0000256" key="3">
    <source>
        <dbReference type="ARBA" id="ARBA00022692"/>
    </source>
</evidence>
<evidence type="ECO:0000313" key="11">
    <source>
        <dbReference type="Proteomes" id="UP000005392"/>
    </source>
</evidence>
<dbReference type="GO" id="GO:0000287">
    <property type="term" value="F:magnesium ion binding"/>
    <property type="evidence" value="ECO:0007669"/>
    <property type="project" value="UniProtKB-UniRule"/>
</dbReference>
<dbReference type="HOGENOM" id="CLU_008743_3_1_0"/>
<dbReference type="AlphaFoldDB" id="F9EJH6"/>
<dbReference type="NCBIfam" id="TIGR01104">
    <property type="entry name" value="V_PPase"/>
    <property type="match status" value="1"/>
</dbReference>
<evidence type="ECO:0000256" key="6">
    <source>
        <dbReference type="ARBA" id="ARBA00022989"/>
    </source>
</evidence>
<dbReference type="GO" id="GO:0006814">
    <property type="term" value="P:sodium ion transport"/>
    <property type="evidence" value="ECO:0007669"/>
    <property type="project" value="UniProtKB-UniRule"/>
</dbReference>
<feature type="transmembrane region" description="Helical" evidence="9">
    <location>
        <begin position="161"/>
        <end position="180"/>
    </location>
</feature>
<feature type="transmembrane region" description="Helical" evidence="9">
    <location>
        <begin position="12"/>
        <end position="31"/>
    </location>
</feature>
<dbReference type="NCBIfam" id="NF001960">
    <property type="entry name" value="PRK00733.3-5"/>
    <property type="match status" value="1"/>
</dbReference>
<gene>
    <name evidence="9" type="primary">hppA</name>
    <name evidence="10" type="ORF">HMPREF9094_0080</name>
</gene>
<feature type="transmembrane region" description="Helical" evidence="9">
    <location>
        <begin position="365"/>
        <end position="390"/>
    </location>
</feature>
<comment type="similarity">
    <text evidence="9">Belongs to the H(+)-translocating pyrophosphatase (TC 3.A.10) family. K(+)-stimulated subfamily.</text>
</comment>
<organism evidence="10 11">
    <name type="scientific">Fusobacterium animalis ATCC 51191</name>
    <dbReference type="NCBI Taxonomy" id="997347"/>
    <lineage>
        <taxon>Bacteria</taxon>
        <taxon>Fusobacteriati</taxon>
        <taxon>Fusobacteriota</taxon>
        <taxon>Fusobacteriia</taxon>
        <taxon>Fusobacteriales</taxon>
        <taxon>Fusobacteriaceae</taxon>
        <taxon>Fusobacterium</taxon>
    </lineage>
</organism>
<dbReference type="STRING" id="76859.RN98_00010"/>
<keyword evidence="8 9" id="KW-0472">Membrane</keyword>
<feature type="transmembrane region" description="Helical" evidence="9">
    <location>
        <begin position="235"/>
        <end position="254"/>
    </location>
</feature>
<evidence type="ECO:0000256" key="4">
    <source>
        <dbReference type="ARBA" id="ARBA00022842"/>
    </source>
</evidence>
<evidence type="ECO:0000313" key="10">
    <source>
        <dbReference type="EMBL" id="EGQ80873.1"/>
    </source>
</evidence>
<evidence type="ECO:0000256" key="8">
    <source>
        <dbReference type="ARBA" id="ARBA00023136"/>
    </source>
</evidence>
<feature type="transmembrane region" description="Helical" evidence="9">
    <location>
        <begin position="460"/>
        <end position="478"/>
    </location>
</feature>
<accession>F9EJH6</accession>
<feature type="transmembrane region" description="Helical" evidence="9">
    <location>
        <begin position="656"/>
        <end position="676"/>
    </location>
</feature>
<feature type="transmembrane region" description="Helical" evidence="9">
    <location>
        <begin position="565"/>
        <end position="584"/>
    </location>
</feature>
<comment type="caution">
    <text evidence="10">The sequence shown here is derived from an EMBL/GenBank/DDBJ whole genome shotgun (WGS) entry which is preliminary data.</text>
</comment>
<dbReference type="GO" id="GO:0009678">
    <property type="term" value="F:diphosphate hydrolysis-driven proton transmembrane transporter activity"/>
    <property type="evidence" value="ECO:0007669"/>
    <property type="project" value="UniProtKB-UniRule"/>
</dbReference>
<keyword evidence="4 9" id="KW-0460">Magnesium</keyword>
<feature type="transmembrane region" description="Helical" evidence="9">
    <location>
        <begin position="322"/>
        <end position="344"/>
    </location>
</feature>
<keyword evidence="5 9" id="KW-1278">Translocase</keyword>
<reference evidence="10 11" key="1">
    <citation type="submission" date="2011-05" db="EMBL/GenBank/DDBJ databases">
        <authorList>
            <person name="Muzny D."/>
            <person name="Qin X."/>
            <person name="Deng J."/>
            <person name="Jiang H."/>
            <person name="Liu Y."/>
            <person name="Qu J."/>
            <person name="Song X.-Z."/>
            <person name="Zhang L."/>
            <person name="Thornton R."/>
            <person name="Coyle M."/>
            <person name="Francisco L."/>
            <person name="Jackson L."/>
            <person name="Javaid M."/>
            <person name="Korchina V."/>
            <person name="Kovar C."/>
            <person name="Mata R."/>
            <person name="Mathew T."/>
            <person name="Ngo R."/>
            <person name="Nguyen L."/>
            <person name="Nguyen N."/>
            <person name="Okwuonu G."/>
            <person name="Ongeri F."/>
            <person name="Pham C."/>
            <person name="Simmons D."/>
            <person name="Wilczek-Boney K."/>
            <person name="Hale W."/>
            <person name="Jakkamsetti A."/>
            <person name="Pham P."/>
            <person name="Ruth R."/>
            <person name="San Lucas F."/>
            <person name="Warren J."/>
            <person name="Zhang J."/>
            <person name="Zhao Z."/>
            <person name="Zhou C."/>
            <person name="Zhu D."/>
            <person name="Lee S."/>
            <person name="Bess C."/>
            <person name="Blankenburg K."/>
            <person name="Forbes L."/>
            <person name="Fu Q."/>
            <person name="Gubbala S."/>
            <person name="Hirani K."/>
            <person name="Jayaseelan J.C."/>
            <person name="Lara F."/>
            <person name="Munidasa M."/>
            <person name="Palculict T."/>
            <person name="Patil S."/>
            <person name="Pu L.-L."/>
            <person name="Saada N."/>
            <person name="Tang L."/>
            <person name="Weissenberger G."/>
            <person name="Zhu Y."/>
            <person name="Hemphill L."/>
            <person name="Shang Y."/>
            <person name="Youmans B."/>
            <person name="Ayvaz T."/>
            <person name="Ross M."/>
            <person name="Santibanez J."/>
            <person name="Aqrawi P."/>
            <person name="Gross S."/>
            <person name="Joshi V."/>
            <person name="Fowler G."/>
            <person name="Nazareth L."/>
            <person name="Reid J."/>
            <person name="Worley K."/>
            <person name="Petrosino J."/>
            <person name="Highlander S."/>
            <person name="Gibbs R."/>
        </authorList>
    </citation>
    <scope>NUCLEOTIDE SEQUENCE [LARGE SCALE GENOMIC DNA]</scope>
    <source>
        <strain evidence="10 11">ATCC 51191</strain>
    </source>
</reference>
<feature type="site" description="Determinant of potassium dependence" evidence="9">
    <location>
        <position position="455"/>
    </location>
</feature>
<dbReference type="Proteomes" id="UP000005392">
    <property type="component" value="Unassembled WGS sequence"/>
</dbReference>
<dbReference type="PANTHER" id="PTHR31998">
    <property type="entry name" value="K(+)-INSENSITIVE PYROPHOSPHATE-ENERGIZED PROTON PUMP"/>
    <property type="match status" value="1"/>
</dbReference>
<keyword evidence="9" id="KW-1003">Cell membrane</keyword>
<dbReference type="HAMAP" id="MF_01129">
    <property type="entry name" value="PPase_energized_pump"/>
    <property type="match status" value="1"/>
</dbReference>
<comment type="caution">
    <text evidence="9">Lacks conserved residue(s) required for the propagation of feature annotation.</text>
</comment>
<keyword evidence="9" id="KW-0739">Sodium transport</keyword>
<feature type="transmembrane region" description="Helical" evidence="9">
    <location>
        <begin position="65"/>
        <end position="83"/>
    </location>
</feature>
<dbReference type="GO" id="GO:0004427">
    <property type="term" value="F:inorganic diphosphate phosphatase activity"/>
    <property type="evidence" value="ECO:0007669"/>
    <property type="project" value="UniProtKB-UniRule"/>
</dbReference>
<evidence type="ECO:0000256" key="5">
    <source>
        <dbReference type="ARBA" id="ARBA00022967"/>
    </source>
</evidence>
<evidence type="ECO:0000256" key="2">
    <source>
        <dbReference type="ARBA" id="ARBA00022448"/>
    </source>
</evidence>
<feature type="transmembrane region" description="Helical" evidence="9">
    <location>
        <begin position="498"/>
        <end position="525"/>
    </location>
</feature>
<protein>
    <recommendedName>
        <fullName evidence="9">Putative K(+)-stimulated pyrophosphate-energized sodium pump</fullName>
        <ecNumber evidence="9">7.2.3.1</ecNumber>
    </recommendedName>
    <alternativeName>
        <fullName evidence="9">Membrane-bound sodium-translocating pyrophosphatase</fullName>
    </alternativeName>
    <alternativeName>
        <fullName evidence="9">Pyrophosphate-energized inorganic pyrophosphatase</fullName>
        <shortName evidence="9">Na(+)-PPase</shortName>
    </alternativeName>
</protein>
<keyword evidence="6 9" id="KW-1133">Transmembrane helix</keyword>
<comment type="function">
    <text evidence="9">Sodium pump that utilizes the energy of pyrophosphate hydrolysis as the driving force for Na(+) movement across the membrane.</text>
</comment>
<feature type="transmembrane region" description="Helical" evidence="9">
    <location>
        <begin position="590"/>
        <end position="608"/>
    </location>
</feature>
<keyword evidence="10" id="KW-0378">Hydrolase</keyword>
<dbReference type="EC" id="7.2.3.1" evidence="9"/>
<keyword evidence="9" id="KW-0915">Sodium</keyword>
<evidence type="ECO:0000256" key="9">
    <source>
        <dbReference type="HAMAP-Rule" id="MF_01129"/>
    </source>
</evidence>
<dbReference type="InterPro" id="IPR004131">
    <property type="entry name" value="PPase-energised_H-pump"/>
</dbReference>
<comment type="activity regulation">
    <text evidence="9">Requires K(+) for maximal activity.</text>
</comment>
<keyword evidence="9" id="KW-0630">Potassium</keyword>
<dbReference type="PIRSF" id="PIRSF001265">
    <property type="entry name" value="H+-PPase"/>
    <property type="match status" value="1"/>
</dbReference>
<keyword evidence="7 9" id="KW-0406">Ion transport</keyword>
<comment type="cofactor">
    <cofactor evidence="9">
        <name>Mg(2+)</name>
        <dbReference type="ChEBI" id="CHEBI:18420"/>
    </cofactor>
</comment>
<name>F9EJH6_9FUSO</name>
<feature type="transmembrane region" description="Helical" evidence="9">
    <location>
        <begin position="294"/>
        <end position="316"/>
    </location>
</feature>
<comment type="catalytic activity">
    <reaction evidence="9">
        <text>Na(+)(in) + diphosphate + H2O = Na(+)(out) + 2 phosphate + H(+)</text>
        <dbReference type="Rhea" id="RHEA:57884"/>
        <dbReference type="ChEBI" id="CHEBI:15377"/>
        <dbReference type="ChEBI" id="CHEBI:15378"/>
        <dbReference type="ChEBI" id="CHEBI:29101"/>
        <dbReference type="ChEBI" id="CHEBI:33019"/>
        <dbReference type="ChEBI" id="CHEBI:43474"/>
        <dbReference type="EC" id="7.2.3.1"/>
    </reaction>
</comment>
<proteinExistence type="inferred from homology"/>
<dbReference type="Pfam" id="PF03030">
    <property type="entry name" value="H_PPase"/>
    <property type="match status" value="1"/>
</dbReference>
<dbReference type="GO" id="GO:0005886">
    <property type="term" value="C:plasma membrane"/>
    <property type="evidence" value="ECO:0007669"/>
    <property type="project" value="UniProtKB-SubCell"/>
</dbReference>
<feature type="transmembrane region" description="Helical" evidence="9">
    <location>
        <begin position="129"/>
        <end position="155"/>
    </location>
</feature>
<comment type="subcellular location">
    <subcellularLocation>
        <location evidence="9">Cell membrane</location>
        <topology evidence="9">Multi-pass membrane protein</topology>
    </subcellularLocation>
    <subcellularLocation>
        <location evidence="1">Endomembrane system</location>
        <topology evidence="1">Multi-pass membrane protein</topology>
    </subcellularLocation>
</comment>
<keyword evidence="2 9" id="KW-0813">Transport</keyword>